<gene>
    <name evidence="1" type="ordered locus">AMED_8164</name>
</gene>
<dbReference type="KEGG" id="amd:AMED_8164"/>
<dbReference type="RefSeq" id="WP_013229895.1">
    <property type="nucleotide sequence ID" value="NC_014318.1"/>
</dbReference>
<proteinExistence type="predicted"/>
<evidence type="ECO:0000313" key="2">
    <source>
        <dbReference type="Proteomes" id="UP000000328"/>
    </source>
</evidence>
<dbReference type="eggNOG" id="COG0641">
    <property type="taxonomic scope" value="Bacteria"/>
</dbReference>
<dbReference type="Proteomes" id="UP000000328">
    <property type="component" value="Chromosome"/>
</dbReference>
<dbReference type="AlphaFoldDB" id="A0A0H3DJL1"/>
<dbReference type="EMBL" id="CP002000">
    <property type="protein sequence ID" value="ADJ49864.1"/>
    <property type="molecule type" value="Genomic_DNA"/>
</dbReference>
<name>A0A0H3DJL1_AMYMU</name>
<dbReference type="InterPro" id="IPR026337">
    <property type="entry name" value="AKG_HExxH"/>
</dbReference>
<protein>
    <recommendedName>
        <fullName evidence="3">HEXXH motif domain-containing protein</fullName>
    </recommendedName>
</protein>
<accession>A0A0H3DJL1</accession>
<dbReference type="GeneID" id="92875776"/>
<dbReference type="HOGENOM" id="CLU_018916_0_0_11"/>
<dbReference type="PATRIC" id="fig|749927.5.peg.8486"/>
<evidence type="ECO:0000313" key="1">
    <source>
        <dbReference type="EMBL" id="ADJ49864.1"/>
    </source>
</evidence>
<dbReference type="NCBIfam" id="TIGR04267">
    <property type="entry name" value="mod_HExxH"/>
    <property type="match status" value="1"/>
</dbReference>
<evidence type="ECO:0008006" key="3">
    <source>
        <dbReference type="Google" id="ProtNLM"/>
    </source>
</evidence>
<reference evidence="1 2" key="1">
    <citation type="journal article" date="2010" name="Cell Res.">
        <title>Complete genome sequence of the rifamycin SV-producing Amycolatopsis mediterranei U32 revealed its genetic characteristics in phylogeny and metabolism.</title>
        <authorList>
            <person name="Zhao W."/>
            <person name="Zhong Y."/>
            <person name="Yuan H."/>
            <person name="Wang J."/>
            <person name="Zheng H."/>
            <person name="Wang Y."/>
            <person name="Cen X."/>
            <person name="Xu F."/>
            <person name="Bai J."/>
            <person name="Han X."/>
            <person name="Lu G."/>
            <person name="Zhu Y."/>
            <person name="Shao Z."/>
            <person name="Yan H."/>
            <person name="Li C."/>
            <person name="Peng N."/>
            <person name="Zhang Z."/>
            <person name="Zhang Y."/>
            <person name="Lin W."/>
            <person name="Fan Y."/>
            <person name="Qin Z."/>
            <person name="Hu Y."/>
            <person name="Zhu B."/>
            <person name="Wang S."/>
            <person name="Ding X."/>
            <person name="Zhao G.P."/>
        </authorList>
    </citation>
    <scope>NUCLEOTIDE SEQUENCE [LARGE SCALE GENOMIC DNA]</scope>
    <source>
        <strain evidence="2">U-32</strain>
    </source>
</reference>
<dbReference type="OrthoDB" id="796761at2"/>
<organism evidence="1 2">
    <name type="scientific">Amycolatopsis mediterranei (strain U-32)</name>
    <dbReference type="NCBI Taxonomy" id="749927"/>
    <lineage>
        <taxon>Bacteria</taxon>
        <taxon>Bacillati</taxon>
        <taxon>Actinomycetota</taxon>
        <taxon>Actinomycetes</taxon>
        <taxon>Pseudonocardiales</taxon>
        <taxon>Pseudonocardiaceae</taxon>
        <taxon>Amycolatopsis</taxon>
    </lineage>
</organism>
<sequence>MKAAPFALRREQFAALAQGGGGPSVVSLLADARLSRTLQLIKHLAATQASAAAVFALLVRLERTSPGSVTRVLRHPSVGAWALRVAARGEPAAPGLHRITLAAAVDAREPVTVEVFRCDVKIPGMGTVLLAEPGKITVTPIAGGTRVGSATIPADWRTGADRWRPLPRVTVGARERPATFILDDWAGEDEPPSLRPDAAAVPDTWRTALDAAWRVLSRHHPATAAELPRAIKVVTPLPGGTTSPVSGTADAAFGCVFLSPPADPVTAAASLAHELQHTKLIGLTDLFPLVSRGASRRYYAPWRADPRPASGLLHGCYAFAGVAAFWRNQRRAAAPPADRLFAETEFARWRKAVAEAVAELRAGDELTELGRQFTGLLADTIAGWLAEPVSRAAVAAARRLGSEHRGTWLSANR</sequence>